<accession>A0A0A8Z7Y5</accession>
<proteinExistence type="predicted"/>
<reference evidence="1" key="2">
    <citation type="journal article" date="2015" name="Data Brief">
        <title>Shoot transcriptome of the giant reed, Arundo donax.</title>
        <authorList>
            <person name="Barrero R.A."/>
            <person name="Guerrero F.D."/>
            <person name="Moolhuijzen P."/>
            <person name="Goolsby J.A."/>
            <person name="Tidwell J."/>
            <person name="Bellgard S.E."/>
            <person name="Bellgard M.I."/>
        </authorList>
    </citation>
    <scope>NUCLEOTIDE SEQUENCE</scope>
    <source>
        <tissue evidence="1">Shoot tissue taken approximately 20 cm above the soil surface</tissue>
    </source>
</reference>
<reference evidence="1" key="1">
    <citation type="submission" date="2014-09" db="EMBL/GenBank/DDBJ databases">
        <authorList>
            <person name="Magalhaes I.L.F."/>
            <person name="Oliveira U."/>
            <person name="Santos F.R."/>
            <person name="Vidigal T.H.D.A."/>
            <person name="Brescovit A.D."/>
            <person name="Santos A.J."/>
        </authorList>
    </citation>
    <scope>NUCLEOTIDE SEQUENCE</scope>
    <source>
        <tissue evidence="1">Shoot tissue taken approximately 20 cm above the soil surface</tissue>
    </source>
</reference>
<name>A0A0A8Z7Y5_ARUDO</name>
<sequence length="70" mass="7415">MSCMMHLLRKLHLDGASGGGGDGSRSGGGDDAAEDYQVWLALAISALDHTWIVRGKQFQSGMGNLVKARL</sequence>
<dbReference type="AlphaFoldDB" id="A0A0A8Z7Y5"/>
<organism evidence="1">
    <name type="scientific">Arundo donax</name>
    <name type="common">Giant reed</name>
    <name type="synonym">Donax arundinaceus</name>
    <dbReference type="NCBI Taxonomy" id="35708"/>
    <lineage>
        <taxon>Eukaryota</taxon>
        <taxon>Viridiplantae</taxon>
        <taxon>Streptophyta</taxon>
        <taxon>Embryophyta</taxon>
        <taxon>Tracheophyta</taxon>
        <taxon>Spermatophyta</taxon>
        <taxon>Magnoliopsida</taxon>
        <taxon>Liliopsida</taxon>
        <taxon>Poales</taxon>
        <taxon>Poaceae</taxon>
        <taxon>PACMAD clade</taxon>
        <taxon>Arundinoideae</taxon>
        <taxon>Arundineae</taxon>
        <taxon>Arundo</taxon>
    </lineage>
</organism>
<protein>
    <submittedName>
        <fullName evidence="1">Uncharacterized protein</fullName>
    </submittedName>
</protein>
<evidence type="ECO:0000313" key="1">
    <source>
        <dbReference type="EMBL" id="JAD35504.1"/>
    </source>
</evidence>
<dbReference type="EMBL" id="GBRH01262391">
    <property type="protein sequence ID" value="JAD35504.1"/>
    <property type="molecule type" value="Transcribed_RNA"/>
</dbReference>